<keyword evidence="3" id="KW-1185">Reference proteome</keyword>
<evidence type="ECO:0000256" key="1">
    <source>
        <dbReference type="SAM" id="Phobius"/>
    </source>
</evidence>
<proteinExistence type="predicted"/>
<gene>
    <name evidence="2" type="ORF">SAMN04488085_105188</name>
</gene>
<dbReference type="STRING" id="504800.SAMN04488085_105188"/>
<reference evidence="2 3" key="1">
    <citation type="submission" date="2016-10" db="EMBL/GenBank/DDBJ databases">
        <authorList>
            <person name="de Groot N.N."/>
        </authorList>
    </citation>
    <scope>NUCLEOTIDE SEQUENCE [LARGE SCALE GENOMIC DNA]</scope>
    <source>
        <strain evidence="2 3">DSM 45317</strain>
    </source>
</reference>
<feature type="transmembrane region" description="Helical" evidence="1">
    <location>
        <begin position="236"/>
        <end position="259"/>
    </location>
</feature>
<protein>
    <submittedName>
        <fullName evidence="2">Uncharacterized protein</fullName>
    </submittedName>
</protein>
<evidence type="ECO:0000313" key="3">
    <source>
        <dbReference type="Proteomes" id="UP000199152"/>
    </source>
</evidence>
<dbReference type="InParanoid" id="A0A1I4E266"/>
<feature type="transmembrane region" description="Helical" evidence="1">
    <location>
        <begin position="333"/>
        <end position="352"/>
    </location>
</feature>
<keyword evidence="1" id="KW-0812">Transmembrane</keyword>
<keyword evidence="1" id="KW-0472">Membrane</keyword>
<keyword evidence="1" id="KW-1133">Transmembrane helix</keyword>
<sequence length="375" mass="40628">MQSSDQRSDSRADDESRELVLGLIAAPGPATEIAQSLLPELPDRLAERVPNVRWVCRLVSDRLVEPPADPDSVIQAARERLLNEGWHLAVYITDLPLEKDRRPVVAYTSQAQGVAALSLPALGPVDVRRRALRAVVQLVSDLITEFGAGDGHERRPETAQELAKLGRHVEEDQQGVRLLANVITGNFRLLLGMLWANRPWRAVIRLSSVAVGALGLAVLSLVNGFIWMIADGGGLLRLSALTFASIVALVLVLVIGGRLPEQVPRSMDREELPGAREQVVLFNTVTIATVVIGVIALYLILFAATVVVSFLLLPYDQVAAQLRHPASATTLIAISWLCASLATVGGALGASLEKSSRIREVAYTYRPDRELSPHA</sequence>
<name>A0A1I4E266_9ACTN</name>
<organism evidence="2 3">
    <name type="scientific">Geodermatophilus ruber</name>
    <dbReference type="NCBI Taxonomy" id="504800"/>
    <lineage>
        <taxon>Bacteria</taxon>
        <taxon>Bacillati</taxon>
        <taxon>Actinomycetota</taxon>
        <taxon>Actinomycetes</taxon>
        <taxon>Geodermatophilales</taxon>
        <taxon>Geodermatophilaceae</taxon>
        <taxon>Geodermatophilus</taxon>
    </lineage>
</organism>
<dbReference type="EMBL" id="FOSW01000005">
    <property type="protein sequence ID" value="SFK99852.1"/>
    <property type="molecule type" value="Genomic_DNA"/>
</dbReference>
<accession>A0A1I4E266</accession>
<feature type="transmembrane region" description="Helical" evidence="1">
    <location>
        <begin position="208"/>
        <end position="230"/>
    </location>
</feature>
<dbReference type="AlphaFoldDB" id="A0A1I4E266"/>
<dbReference type="RefSeq" id="WP_091323950.1">
    <property type="nucleotide sequence ID" value="NZ_FOSW01000005.1"/>
</dbReference>
<feature type="transmembrane region" description="Helical" evidence="1">
    <location>
        <begin position="280"/>
        <end position="313"/>
    </location>
</feature>
<dbReference type="Proteomes" id="UP000199152">
    <property type="component" value="Unassembled WGS sequence"/>
</dbReference>
<evidence type="ECO:0000313" key="2">
    <source>
        <dbReference type="EMBL" id="SFK99852.1"/>
    </source>
</evidence>
<dbReference type="OrthoDB" id="8477132at2"/>